<keyword evidence="2" id="KW-1185">Reference proteome</keyword>
<name>A0ACB9HNQ1_9ASTR</name>
<sequence>MIEDKCSGHPEPGAIPEYGVTVPIPDARTLHAVTRMPELSEATFMTLFSGNTTVIQQTSKFRLNLKFLARQTGA</sequence>
<comment type="caution">
    <text evidence="1">The sequence shown here is derived from an EMBL/GenBank/DDBJ whole genome shotgun (WGS) entry which is preliminary data.</text>
</comment>
<dbReference type="EMBL" id="CM042028">
    <property type="protein sequence ID" value="KAI3797588.1"/>
    <property type="molecule type" value="Genomic_DNA"/>
</dbReference>
<accession>A0ACB9HNQ1</accession>
<organism evidence="1 2">
    <name type="scientific">Smallanthus sonchifolius</name>
    <dbReference type="NCBI Taxonomy" id="185202"/>
    <lineage>
        <taxon>Eukaryota</taxon>
        <taxon>Viridiplantae</taxon>
        <taxon>Streptophyta</taxon>
        <taxon>Embryophyta</taxon>
        <taxon>Tracheophyta</taxon>
        <taxon>Spermatophyta</taxon>
        <taxon>Magnoliopsida</taxon>
        <taxon>eudicotyledons</taxon>
        <taxon>Gunneridae</taxon>
        <taxon>Pentapetalae</taxon>
        <taxon>asterids</taxon>
        <taxon>campanulids</taxon>
        <taxon>Asterales</taxon>
        <taxon>Asteraceae</taxon>
        <taxon>Asteroideae</taxon>
        <taxon>Heliantheae alliance</taxon>
        <taxon>Millerieae</taxon>
        <taxon>Smallanthus</taxon>
    </lineage>
</organism>
<reference evidence="1 2" key="2">
    <citation type="journal article" date="2022" name="Mol. Ecol. Resour.">
        <title>The genomes of chicory, endive, great burdock and yacon provide insights into Asteraceae paleo-polyploidization history and plant inulin production.</title>
        <authorList>
            <person name="Fan W."/>
            <person name="Wang S."/>
            <person name="Wang H."/>
            <person name="Wang A."/>
            <person name="Jiang F."/>
            <person name="Liu H."/>
            <person name="Zhao H."/>
            <person name="Xu D."/>
            <person name="Zhang Y."/>
        </authorList>
    </citation>
    <scope>NUCLEOTIDE SEQUENCE [LARGE SCALE GENOMIC DNA]</scope>
    <source>
        <strain evidence="2">cv. Yunnan</strain>
        <tissue evidence="1">Leaves</tissue>
    </source>
</reference>
<reference evidence="2" key="1">
    <citation type="journal article" date="2022" name="Mol. Ecol. Resour.">
        <title>The genomes of chicory, endive, great burdock and yacon provide insights into Asteraceae palaeo-polyploidization history and plant inulin production.</title>
        <authorList>
            <person name="Fan W."/>
            <person name="Wang S."/>
            <person name="Wang H."/>
            <person name="Wang A."/>
            <person name="Jiang F."/>
            <person name="Liu H."/>
            <person name="Zhao H."/>
            <person name="Xu D."/>
            <person name="Zhang Y."/>
        </authorList>
    </citation>
    <scope>NUCLEOTIDE SEQUENCE [LARGE SCALE GENOMIC DNA]</scope>
    <source>
        <strain evidence="2">cv. Yunnan</strain>
    </source>
</reference>
<proteinExistence type="predicted"/>
<gene>
    <name evidence="1" type="ORF">L1987_32847</name>
</gene>
<evidence type="ECO:0000313" key="1">
    <source>
        <dbReference type="EMBL" id="KAI3797588.1"/>
    </source>
</evidence>
<protein>
    <submittedName>
        <fullName evidence="1">Uncharacterized protein</fullName>
    </submittedName>
</protein>
<dbReference type="Proteomes" id="UP001056120">
    <property type="component" value="Linkage Group LG11"/>
</dbReference>
<evidence type="ECO:0000313" key="2">
    <source>
        <dbReference type="Proteomes" id="UP001056120"/>
    </source>
</evidence>